<comment type="caution">
    <text evidence="1">The sequence shown here is derived from an EMBL/GenBank/DDBJ whole genome shotgun (WGS) entry which is preliminary data.</text>
</comment>
<proteinExistence type="predicted"/>
<keyword evidence="2" id="KW-1185">Reference proteome</keyword>
<gene>
    <name evidence="1" type="ORF">GCM10007878_24870</name>
</gene>
<protein>
    <submittedName>
        <fullName evidence="1">Uncharacterized protein</fullName>
    </submittedName>
</protein>
<evidence type="ECO:0000313" key="2">
    <source>
        <dbReference type="Proteomes" id="UP001156682"/>
    </source>
</evidence>
<organism evidence="1 2">
    <name type="scientific">Marinospirillum insulare</name>
    <dbReference type="NCBI Taxonomy" id="217169"/>
    <lineage>
        <taxon>Bacteria</taxon>
        <taxon>Pseudomonadati</taxon>
        <taxon>Pseudomonadota</taxon>
        <taxon>Gammaproteobacteria</taxon>
        <taxon>Oceanospirillales</taxon>
        <taxon>Oceanospirillaceae</taxon>
        <taxon>Marinospirillum</taxon>
    </lineage>
</organism>
<name>A0ABQ6A0E1_9GAMM</name>
<accession>A0ABQ6A0E1</accession>
<dbReference type="RefSeq" id="WP_027851961.1">
    <property type="nucleotide sequence ID" value="NZ_BSOR01000068.1"/>
</dbReference>
<evidence type="ECO:0000313" key="1">
    <source>
        <dbReference type="EMBL" id="GLR65048.1"/>
    </source>
</evidence>
<dbReference type="EMBL" id="BSOR01000068">
    <property type="protein sequence ID" value="GLR65048.1"/>
    <property type="molecule type" value="Genomic_DNA"/>
</dbReference>
<dbReference type="Proteomes" id="UP001156682">
    <property type="component" value="Unassembled WGS sequence"/>
</dbReference>
<sequence>MFYMITWGDPQIEEAYVGTSPQDAIQKARPLIDQWPEYKVLETEEMLEMLLEESCEFDIVKIKNKWLGYDLPIEKMIDLYENRSVLLN</sequence>
<reference evidence="2" key="1">
    <citation type="journal article" date="2019" name="Int. J. Syst. Evol. Microbiol.">
        <title>The Global Catalogue of Microorganisms (GCM) 10K type strain sequencing project: providing services to taxonomists for standard genome sequencing and annotation.</title>
        <authorList>
            <consortium name="The Broad Institute Genomics Platform"/>
            <consortium name="The Broad Institute Genome Sequencing Center for Infectious Disease"/>
            <person name="Wu L."/>
            <person name="Ma J."/>
        </authorList>
    </citation>
    <scope>NUCLEOTIDE SEQUENCE [LARGE SCALE GENOMIC DNA]</scope>
    <source>
        <strain evidence="2">NBRC 100033</strain>
    </source>
</reference>